<dbReference type="SUPFAM" id="SSF49899">
    <property type="entry name" value="Concanavalin A-like lectins/glucanases"/>
    <property type="match status" value="1"/>
</dbReference>
<dbReference type="Gene3D" id="3.20.20.80">
    <property type="entry name" value="Glycosidases"/>
    <property type="match status" value="1"/>
</dbReference>
<dbReference type="Gene3D" id="2.60.120.200">
    <property type="match status" value="1"/>
</dbReference>
<feature type="domain" description="Ig-like" evidence="5">
    <location>
        <begin position="730"/>
        <end position="819"/>
    </location>
</feature>
<dbReference type="SUPFAM" id="SSF48726">
    <property type="entry name" value="Immunoglobulin"/>
    <property type="match status" value="1"/>
</dbReference>
<evidence type="ECO:0000313" key="6">
    <source>
        <dbReference type="EMBL" id="ARN57799.1"/>
    </source>
</evidence>
<protein>
    <submittedName>
        <fullName evidence="6">Immunoglobulin I-set domain protein</fullName>
    </submittedName>
</protein>
<dbReference type="InterPro" id="IPR003599">
    <property type="entry name" value="Ig_sub"/>
</dbReference>
<dbReference type="CDD" id="cd00096">
    <property type="entry name" value="Ig"/>
    <property type="match status" value="1"/>
</dbReference>
<dbReference type="SMART" id="SM00560">
    <property type="entry name" value="LamGL"/>
    <property type="match status" value="1"/>
</dbReference>
<evidence type="ECO:0000256" key="2">
    <source>
        <dbReference type="ARBA" id="ARBA00023157"/>
    </source>
</evidence>
<evidence type="ECO:0000256" key="1">
    <source>
        <dbReference type="ARBA" id="ARBA00022729"/>
    </source>
</evidence>
<dbReference type="Pfam" id="PF13927">
    <property type="entry name" value="Ig_3"/>
    <property type="match status" value="1"/>
</dbReference>
<name>A0A1W6LPU2_9BACT</name>
<keyword evidence="3" id="KW-0393">Immunoglobulin domain</keyword>
<dbReference type="PANTHER" id="PTHR10075">
    <property type="entry name" value="BASIGIN RELATED"/>
    <property type="match status" value="1"/>
</dbReference>
<dbReference type="InterPro" id="IPR007110">
    <property type="entry name" value="Ig-like_dom"/>
</dbReference>
<dbReference type="STRING" id="1941349.STSP1_02225"/>
<dbReference type="InterPro" id="IPR006558">
    <property type="entry name" value="LamG-like"/>
</dbReference>
<keyword evidence="7" id="KW-1185">Reference proteome</keyword>
<evidence type="ECO:0000256" key="4">
    <source>
        <dbReference type="SAM" id="SignalP"/>
    </source>
</evidence>
<dbReference type="Gene3D" id="2.60.40.10">
    <property type="entry name" value="Immunoglobulins"/>
    <property type="match status" value="1"/>
</dbReference>
<dbReference type="InterPro" id="IPR013320">
    <property type="entry name" value="ConA-like_dom_sf"/>
</dbReference>
<sequence precursor="true">MAIIFLFIILFCSFAAGQGEVVFDASQAHYPPAVNKFSDGVFFDNTERRDHNEMIARMDEMKCLMIDSNIRESRRNYKDGSDTMIGNDPLNSSNPNGLFYIDQQGEVQANCDLNWIERRSECLSAGLLNYIRWDGVPYLANDNPADDYFTLDPFRGIPAGDPKPGDYNPPCAQADRPLFAQKMGELIEKMHDNEPDFVPTIWSFWQEVEHCLGDPTPWDNNLTAEDKMNNLEMFINDFYGNLVPLIKDVDPDYKIAGIQQNSAMSEWSSFNLISDYGTIGGSGLGNAAHFWAEMEEQNAREYPFDYLTIQSYRGTNIPSHHIPNSRFALKNLMAELHPEKIDRFNRTSVFINEAKYYKTTPPESSIAEIKWLLDLADIPELAYASLNVMLRDYNQEPRVRFLEVYSAMPEGRLAAQNSSQLGCIGSYQPGDGFYGFFYNETDSSGNAEVSVEGAGLSLNDEAAFWTLDYNSSDMYAPSFWVQKNDVVRVDENTWQASYQAGEIMFMAVNGNPEINPGQNYYQLSPESKLSLRHSRIQRGVYSCHDMYVPRINDMTPSQWGYLTPPEPEGMGYFDQQQGRMILGVKNESGVGCASVNLREVPEHNYFVKADFSGVGLPSPLPQGSSLMLRLDYLNGEEVMESHIVGDSSAANPLSFDDIGWFAPSNAVYSSTSEIWNQREFILPVSSWQPAGWAEADGGVRRIRISLLLAGLNEPAALMCDFDDTITVSPPEITSQPESETVPAGQSIQLTINGSDISEYRWHKDGVPIPDDPTNTEHFGEDGPSLVVLNVQPEDEGEYSCVVNNQDGAVAESEPAQVITERLAGWWKFDSDLSDSVNQAHPSAGSHNGAADSPAFSSAGIDGACLNLDGTISSAAVIQGSEDFFNFYTRGYTVSLWVKSESGASEAAGLAGKISQSGSKGFSVGANYLGNAVSILHGGWYYMNSGENVCDESWHLLTAAYDPVSSEGRIYIDGELAKTINSLGAPQGSPAEFVIGASGLFSNDAFNGRIDDVRVWTYPLAPIDAANLYLDFVPEAEICLSYPQYDIAGPDGAGEQYRDCIVDFYDLSAVAQSWLTGENQPGCTTYPQYDFAGEGGIGEEHRDCFVNMYDFIPISSHWLESNIIASPQ</sequence>
<dbReference type="GO" id="GO:0098632">
    <property type="term" value="F:cell-cell adhesion mediator activity"/>
    <property type="evidence" value="ECO:0007669"/>
    <property type="project" value="TreeGrafter"/>
</dbReference>
<dbReference type="KEGG" id="pbp:STSP1_02225"/>
<evidence type="ECO:0000313" key="7">
    <source>
        <dbReference type="Proteomes" id="UP000193334"/>
    </source>
</evidence>
<keyword evidence="1 4" id="KW-0732">Signal</keyword>
<dbReference type="SMART" id="SM00408">
    <property type="entry name" value="IGc2"/>
    <property type="match status" value="1"/>
</dbReference>
<dbReference type="PROSITE" id="PS50835">
    <property type="entry name" value="IG_LIKE"/>
    <property type="match status" value="1"/>
</dbReference>
<dbReference type="Pfam" id="PF13385">
    <property type="entry name" value="Laminin_G_3"/>
    <property type="match status" value="1"/>
</dbReference>
<feature type="chain" id="PRO_5012235878" evidence="4">
    <location>
        <begin position="18"/>
        <end position="1127"/>
    </location>
</feature>
<dbReference type="PANTHER" id="PTHR10075:SF14">
    <property type="entry name" value="CELL ADHESION MOLECULE DSCAM2-RELATED"/>
    <property type="match status" value="1"/>
</dbReference>
<dbReference type="GO" id="GO:0005886">
    <property type="term" value="C:plasma membrane"/>
    <property type="evidence" value="ECO:0007669"/>
    <property type="project" value="TreeGrafter"/>
</dbReference>
<organism evidence="6 7">
    <name type="scientific">Sedimentisphaera salicampi</name>
    <dbReference type="NCBI Taxonomy" id="1941349"/>
    <lineage>
        <taxon>Bacteria</taxon>
        <taxon>Pseudomonadati</taxon>
        <taxon>Planctomycetota</taxon>
        <taxon>Phycisphaerae</taxon>
        <taxon>Sedimentisphaerales</taxon>
        <taxon>Sedimentisphaeraceae</taxon>
        <taxon>Sedimentisphaera</taxon>
    </lineage>
</organism>
<evidence type="ECO:0000256" key="3">
    <source>
        <dbReference type="ARBA" id="ARBA00023319"/>
    </source>
</evidence>
<accession>A0A1W6LPU2</accession>
<dbReference type="SMART" id="SM00409">
    <property type="entry name" value="IG"/>
    <property type="match status" value="1"/>
</dbReference>
<dbReference type="GO" id="GO:0007156">
    <property type="term" value="P:homophilic cell adhesion via plasma membrane adhesion molecules"/>
    <property type="evidence" value="ECO:0007669"/>
    <property type="project" value="TreeGrafter"/>
</dbReference>
<dbReference type="Proteomes" id="UP000193334">
    <property type="component" value="Chromosome"/>
</dbReference>
<dbReference type="EMBL" id="CP021023">
    <property type="protein sequence ID" value="ARN57799.1"/>
    <property type="molecule type" value="Genomic_DNA"/>
</dbReference>
<dbReference type="InterPro" id="IPR013783">
    <property type="entry name" value="Ig-like_fold"/>
</dbReference>
<dbReference type="RefSeq" id="WP_085756418.1">
    <property type="nucleotide sequence ID" value="NZ_CP021023.1"/>
</dbReference>
<gene>
    <name evidence="6" type="ORF">STSP1_02225</name>
</gene>
<keyword evidence="2" id="KW-1015">Disulfide bond</keyword>
<dbReference type="InterPro" id="IPR003598">
    <property type="entry name" value="Ig_sub2"/>
</dbReference>
<evidence type="ECO:0000259" key="5">
    <source>
        <dbReference type="PROSITE" id="PS50835"/>
    </source>
</evidence>
<dbReference type="AlphaFoldDB" id="A0A1W6LPU2"/>
<reference evidence="7" key="1">
    <citation type="submission" date="2017-04" db="EMBL/GenBank/DDBJ databases">
        <title>Comparative genomics and description of representatives of a novel lineage of planctomycetes thriving in anoxic sediments.</title>
        <authorList>
            <person name="Spring S."/>
            <person name="Bunk B."/>
            <person name="Sproer C."/>
        </authorList>
    </citation>
    <scope>NUCLEOTIDE SEQUENCE [LARGE SCALE GENOMIC DNA]</scope>
    <source>
        <strain evidence="7">ST-PulAB-D4</strain>
    </source>
</reference>
<proteinExistence type="predicted"/>
<feature type="signal peptide" evidence="4">
    <location>
        <begin position="1"/>
        <end position="17"/>
    </location>
</feature>
<dbReference type="InterPro" id="IPR036179">
    <property type="entry name" value="Ig-like_dom_sf"/>
</dbReference>